<dbReference type="InterPro" id="IPR015813">
    <property type="entry name" value="Pyrv/PenolPyrv_kinase-like_dom"/>
</dbReference>
<feature type="binding site" evidence="6">
    <location>
        <position position="112"/>
    </location>
    <ligand>
        <name>3-methyl-2-oxobutanoate</name>
        <dbReference type="ChEBI" id="CHEBI:11851"/>
    </ligand>
</feature>
<keyword evidence="5 6" id="KW-0479">Metal-binding</keyword>
<keyword evidence="6" id="KW-0460">Magnesium</keyword>
<comment type="catalytic activity">
    <reaction evidence="6">
        <text>(6R)-5,10-methylene-5,6,7,8-tetrahydrofolate + 3-methyl-2-oxobutanoate + H2O = 2-dehydropantoate + (6S)-5,6,7,8-tetrahydrofolate</text>
        <dbReference type="Rhea" id="RHEA:11824"/>
        <dbReference type="ChEBI" id="CHEBI:11561"/>
        <dbReference type="ChEBI" id="CHEBI:11851"/>
        <dbReference type="ChEBI" id="CHEBI:15377"/>
        <dbReference type="ChEBI" id="CHEBI:15636"/>
        <dbReference type="ChEBI" id="CHEBI:57453"/>
        <dbReference type="EC" id="2.1.2.11"/>
    </reaction>
</comment>
<keyword evidence="6" id="KW-0963">Cytoplasm</keyword>
<dbReference type="NCBIfam" id="TIGR00222">
    <property type="entry name" value="panB"/>
    <property type="match status" value="1"/>
</dbReference>
<protein>
    <recommendedName>
        <fullName evidence="6">3-methyl-2-oxobutanoate hydroxymethyltransferase</fullName>
        <ecNumber evidence="6">2.1.2.11</ecNumber>
    </recommendedName>
    <alternativeName>
        <fullName evidence="6">Ketopantoate hydroxymethyltransferase</fullName>
        <shortName evidence="6">KPHMT</shortName>
    </alternativeName>
</protein>
<dbReference type="Pfam" id="PF02548">
    <property type="entry name" value="Pantoate_transf"/>
    <property type="match status" value="1"/>
</dbReference>
<comment type="caution">
    <text evidence="7">The sequence shown here is derived from an EMBL/GenBank/DDBJ whole genome shotgun (WGS) entry which is preliminary data.</text>
</comment>
<feature type="binding site" evidence="6">
    <location>
        <position position="84"/>
    </location>
    <ligand>
        <name>Mg(2+)</name>
        <dbReference type="ChEBI" id="CHEBI:18420"/>
    </ligand>
</feature>
<proteinExistence type="inferred from homology"/>
<dbReference type="SUPFAM" id="SSF51621">
    <property type="entry name" value="Phosphoenolpyruvate/pyruvate domain"/>
    <property type="match status" value="1"/>
</dbReference>
<dbReference type="NCBIfam" id="NF001452">
    <property type="entry name" value="PRK00311.1"/>
    <property type="match status" value="1"/>
</dbReference>
<comment type="similarity">
    <text evidence="1 6">Belongs to the PanB family.</text>
</comment>
<evidence type="ECO:0000256" key="5">
    <source>
        <dbReference type="ARBA" id="ARBA00022723"/>
    </source>
</evidence>
<dbReference type="PANTHER" id="PTHR20881">
    <property type="entry name" value="3-METHYL-2-OXOBUTANOATE HYDROXYMETHYLTRANSFERASE"/>
    <property type="match status" value="1"/>
</dbReference>
<organism evidence="7 8">
    <name type="scientific">Candidatus Pantoea symbiotica</name>
    <dbReference type="NCBI Taxonomy" id="1884370"/>
    <lineage>
        <taxon>Bacteria</taxon>
        <taxon>Pseudomonadati</taxon>
        <taxon>Pseudomonadota</taxon>
        <taxon>Gammaproteobacteria</taxon>
        <taxon>Enterobacterales</taxon>
        <taxon>Erwiniaceae</taxon>
        <taxon>Pantoea</taxon>
    </lineage>
</organism>
<name>A0A1I3T4L0_9GAMM</name>
<keyword evidence="8" id="KW-1185">Reference proteome</keyword>
<evidence type="ECO:0000256" key="4">
    <source>
        <dbReference type="ARBA" id="ARBA00022679"/>
    </source>
</evidence>
<evidence type="ECO:0000256" key="2">
    <source>
        <dbReference type="ARBA" id="ARBA00011424"/>
    </source>
</evidence>
<dbReference type="Proteomes" id="UP000198841">
    <property type="component" value="Unassembled WGS sequence"/>
</dbReference>
<gene>
    <name evidence="6" type="primary">panB</name>
    <name evidence="7" type="ORF">SAMN05518863_102236</name>
</gene>
<sequence>MPDITLTHLQKMKKRGEKIAMLTCYDATFAHESSRAGVDMLLIGDTLGMILQGHDSTLPVTLDDMAYHTASVKSGNAGSFIIADLSFMTYASPEQALQSSGRLMQAGAQMVKLEGGEWLCESVRQLTRNGIPVCAHIGLTPQSVNVFGGFKVQGRGQEPAQTLIDAAIKLEAAGAAMILVEAVPSSVGKALSEAVAVPVIGIGAGVDTDGQVLVLHDMLGLSITGRAPKFVRNFMSGQESIQVAIQSYVAAVKDRSFPAAEHCYAE</sequence>
<dbReference type="EC" id="2.1.2.11" evidence="6"/>
<keyword evidence="4 6" id="KW-0808">Transferase</keyword>
<dbReference type="HAMAP" id="MF_00156">
    <property type="entry name" value="PanB"/>
    <property type="match status" value="1"/>
</dbReference>
<dbReference type="RefSeq" id="WP_008107626.1">
    <property type="nucleotide sequence ID" value="NZ_FOSD01000002.1"/>
</dbReference>
<dbReference type="Gene3D" id="3.20.20.60">
    <property type="entry name" value="Phosphoenolpyruvate-binding domains"/>
    <property type="match status" value="1"/>
</dbReference>
<feature type="active site" description="Proton acceptor" evidence="6">
    <location>
        <position position="181"/>
    </location>
</feature>
<dbReference type="EMBL" id="FOSD01000002">
    <property type="protein sequence ID" value="SFJ65994.1"/>
    <property type="molecule type" value="Genomic_DNA"/>
</dbReference>
<dbReference type="InterPro" id="IPR040442">
    <property type="entry name" value="Pyrv_kinase-like_dom_sf"/>
</dbReference>
<evidence type="ECO:0000313" key="8">
    <source>
        <dbReference type="Proteomes" id="UP000198841"/>
    </source>
</evidence>
<comment type="cofactor">
    <cofactor evidence="6">
        <name>Mg(2+)</name>
        <dbReference type="ChEBI" id="CHEBI:18420"/>
    </cofactor>
    <text evidence="6">Binds 1 Mg(2+) ion per subunit.</text>
</comment>
<comment type="pathway">
    <text evidence="6">Cofactor biosynthesis; (R)-pantothenate biosynthesis; (R)-pantoate from 3-methyl-2-oxobutanoate: step 1/2.</text>
</comment>
<dbReference type="InterPro" id="IPR003700">
    <property type="entry name" value="Pantoate_hydroxy_MeTrfase"/>
</dbReference>
<evidence type="ECO:0000313" key="7">
    <source>
        <dbReference type="EMBL" id="SFJ65994.1"/>
    </source>
</evidence>
<feature type="binding site" evidence="6">
    <location>
        <begin position="45"/>
        <end position="46"/>
    </location>
    <ligand>
        <name>3-methyl-2-oxobutanoate</name>
        <dbReference type="ChEBI" id="CHEBI:11851"/>
    </ligand>
</feature>
<dbReference type="CDD" id="cd06557">
    <property type="entry name" value="KPHMT-like"/>
    <property type="match status" value="1"/>
</dbReference>
<evidence type="ECO:0000256" key="1">
    <source>
        <dbReference type="ARBA" id="ARBA00008676"/>
    </source>
</evidence>
<dbReference type="PANTHER" id="PTHR20881:SF0">
    <property type="entry name" value="3-METHYL-2-OXOBUTANOATE HYDROXYMETHYLTRANSFERASE"/>
    <property type="match status" value="1"/>
</dbReference>
<evidence type="ECO:0000256" key="6">
    <source>
        <dbReference type="HAMAP-Rule" id="MF_00156"/>
    </source>
</evidence>
<comment type="subcellular location">
    <subcellularLocation>
        <location evidence="6">Cytoplasm</location>
    </subcellularLocation>
</comment>
<dbReference type="PIRSF" id="PIRSF000388">
    <property type="entry name" value="Pantoate_hydroxy_MeTrfase"/>
    <property type="match status" value="1"/>
</dbReference>
<feature type="binding site" evidence="6">
    <location>
        <position position="114"/>
    </location>
    <ligand>
        <name>Mg(2+)</name>
        <dbReference type="ChEBI" id="CHEBI:18420"/>
    </ligand>
</feature>
<comment type="subunit">
    <text evidence="2 6">Homodecamer; pentamer of dimers.</text>
</comment>
<evidence type="ECO:0000256" key="3">
    <source>
        <dbReference type="ARBA" id="ARBA00022655"/>
    </source>
</evidence>
<reference evidence="7 8" key="1">
    <citation type="submission" date="2016-10" db="EMBL/GenBank/DDBJ databases">
        <authorList>
            <person name="Varghese N."/>
            <person name="Submissions S."/>
        </authorList>
    </citation>
    <scope>NUCLEOTIDE SEQUENCE [LARGE SCALE GENOMIC DNA]</scope>
    <source>
        <strain evidence="7 8">YR512</strain>
    </source>
</reference>
<keyword evidence="3 6" id="KW-0566">Pantothenate biosynthesis</keyword>
<accession>A0A1I3T4L0</accession>
<comment type="function">
    <text evidence="6">Catalyzes the reversible reaction in which hydroxymethyl group from 5,10-methylenetetrahydrofolate is transferred onto alpha-ketoisovalerate to form ketopantoate.</text>
</comment>
<feature type="binding site" evidence="6">
    <location>
        <position position="45"/>
    </location>
    <ligand>
        <name>Mg(2+)</name>
        <dbReference type="ChEBI" id="CHEBI:18420"/>
    </ligand>
</feature>
<feature type="binding site" evidence="6">
    <location>
        <position position="84"/>
    </location>
    <ligand>
        <name>3-methyl-2-oxobutanoate</name>
        <dbReference type="ChEBI" id="CHEBI:11851"/>
    </ligand>
</feature>